<evidence type="ECO:0000313" key="7">
    <source>
        <dbReference type="Proteomes" id="UP000249891"/>
    </source>
</evidence>
<feature type="transmembrane region" description="Helical" evidence="1">
    <location>
        <begin position="14"/>
        <end position="40"/>
    </location>
</feature>
<dbReference type="Proteomes" id="UP000250169">
    <property type="component" value="Unassembled WGS sequence"/>
</dbReference>
<gene>
    <name evidence="6" type="ORF">NCTC11458_01583</name>
    <name evidence="5" type="ORF">NCTC11545_01828</name>
    <name evidence="2" type="ORF">NCTC11546_01869</name>
    <name evidence="3" type="ORF">NCTC11546_02576</name>
    <name evidence="4" type="ORF">NCTC11546_02580</name>
</gene>
<evidence type="ECO:0000313" key="2">
    <source>
        <dbReference type="EMBL" id="SQA78629.1"/>
    </source>
</evidence>
<dbReference type="Proteomes" id="UP000249891">
    <property type="component" value="Unassembled WGS sequence"/>
</dbReference>
<evidence type="ECO:0000313" key="4">
    <source>
        <dbReference type="EMBL" id="SQA94410.1"/>
    </source>
</evidence>
<evidence type="ECO:0000313" key="5">
    <source>
        <dbReference type="EMBL" id="SQA94637.1"/>
    </source>
</evidence>
<keyword evidence="1" id="KW-0812">Transmembrane</keyword>
<evidence type="ECO:0000313" key="8">
    <source>
        <dbReference type="Proteomes" id="UP000250169"/>
    </source>
</evidence>
<evidence type="ECO:0000256" key="1">
    <source>
        <dbReference type="SAM" id="Phobius"/>
    </source>
</evidence>
<dbReference type="EMBL" id="UARG01000031">
    <property type="protein sequence ID" value="SQA94406.1"/>
    <property type="molecule type" value="Genomic_DNA"/>
</dbReference>
<evidence type="ECO:0000313" key="9">
    <source>
        <dbReference type="Proteomes" id="UP000276733"/>
    </source>
</evidence>
<evidence type="ECO:0000313" key="3">
    <source>
        <dbReference type="EMBL" id="SQA94406.1"/>
    </source>
</evidence>
<dbReference type="AlphaFoldDB" id="A0A2X2SWI5"/>
<dbReference type="EMBL" id="UAVS01000006">
    <property type="protein sequence ID" value="SQA94637.1"/>
    <property type="molecule type" value="Genomic_DNA"/>
</dbReference>
<accession>A0A2X2SWI5</accession>
<dbReference type="EMBL" id="UARG01000017">
    <property type="protein sequence ID" value="SQA78629.1"/>
    <property type="molecule type" value="Genomic_DNA"/>
</dbReference>
<dbReference type="Proteomes" id="UP000276733">
    <property type="component" value="Unassembled WGS sequence"/>
</dbReference>
<keyword evidence="1" id="KW-1133">Transmembrane helix</keyword>
<dbReference type="EMBL" id="UYIQ01000001">
    <property type="protein sequence ID" value="VDG82276.1"/>
    <property type="molecule type" value="Genomic_DNA"/>
</dbReference>
<feature type="transmembrane region" description="Helical" evidence="1">
    <location>
        <begin position="52"/>
        <end position="71"/>
    </location>
</feature>
<reference evidence="7 8" key="1">
    <citation type="submission" date="2018-06" db="EMBL/GenBank/DDBJ databases">
        <authorList>
            <consortium name="Pathogen Informatics"/>
            <person name="Doyle S."/>
        </authorList>
    </citation>
    <scope>NUCLEOTIDE SEQUENCE [LARGE SCALE GENOMIC DNA]</scope>
    <source>
        <strain evidence="5 8">NCTC11545</strain>
        <strain evidence="2 7">NCTC11546</strain>
    </source>
</reference>
<feature type="transmembrane region" description="Helical" evidence="1">
    <location>
        <begin position="83"/>
        <end position="99"/>
    </location>
</feature>
<reference evidence="6 9" key="2">
    <citation type="submission" date="2018-11" db="EMBL/GenBank/DDBJ databases">
        <authorList>
            <consortium name="Pathogen Informatics"/>
        </authorList>
    </citation>
    <scope>NUCLEOTIDE SEQUENCE [LARGE SCALE GENOMIC DNA]</scope>
    <source>
        <strain evidence="6 9">NCTC11458</strain>
    </source>
</reference>
<proteinExistence type="predicted"/>
<dbReference type="EMBL" id="UARG01000031">
    <property type="protein sequence ID" value="SQA94410.1"/>
    <property type="molecule type" value="Genomic_DNA"/>
</dbReference>
<organism evidence="5 8">
    <name type="scientific">Capnocytophaga ochracea</name>
    <dbReference type="NCBI Taxonomy" id="1018"/>
    <lineage>
        <taxon>Bacteria</taxon>
        <taxon>Pseudomonadati</taxon>
        <taxon>Bacteroidota</taxon>
        <taxon>Flavobacteriia</taxon>
        <taxon>Flavobacteriales</taxon>
        <taxon>Flavobacteriaceae</taxon>
        <taxon>Capnocytophaga</taxon>
    </lineage>
</organism>
<dbReference type="RefSeq" id="WP_009411254.1">
    <property type="nucleotide sequence ID" value="NZ_CAJPNJ010000008.1"/>
</dbReference>
<protein>
    <submittedName>
        <fullName evidence="5">Uncharacterized protein</fullName>
    </submittedName>
</protein>
<evidence type="ECO:0000313" key="6">
    <source>
        <dbReference type="EMBL" id="VDG82276.1"/>
    </source>
</evidence>
<sequence length="100" mass="11341">MGFLNINQKRKDQIIGFIAGIVVNVIGVIAYVLIFSKFSIATTLQDAYYKRYLGKLILLGALLDLAIFFFFINRYENERARGVLIASCVLAFIILLLQFT</sequence>
<name>A0A2X2SWI5_CAPOC</name>
<keyword evidence="1" id="KW-0472">Membrane</keyword>